<protein>
    <submittedName>
        <fullName evidence="2">Uncharacterized protein</fullName>
    </submittedName>
</protein>
<proteinExistence type="predicted"/>
<evidence type="ECO:0000313" key="2">
    <source>
        <dbReference type="EMBL" id="EEH08886.1"/>
    </source>
</evidence>
<feature type="compositionally biased region" description="Basic and acidic residues" evidence="1">
    <location>
        <begin position="62"/>
        <end position="76"/>
    </location>
</feature>
<keyword evidence="3" id="KW-1185">Reference proteome</keyword>
<dbReference type="VEuPathDB" id="FungiDB:I7I50_10674"/>
<dbReference type="InParanoid" id="C0NGF1"/>
<dbReference type="HOGENOM" id="CLU_1077562_0_0_1"/>
<name>C0NGF1_AJECG</name>
<dbReference type="RefSeq" id="XP_045289367.1">
    <property type="nucleotide sequence ID" value="XM_045429472.1"/>
</dbReference>
<dbReference type="Proteomes" id="UP000001631">
    <property type="component" value="Unassembled WGS sequence"/>
</dbReference>
<organism evidence="2 3">
    <name type="scientific">Ajellomyces capsulatus (strain G186AR / H82 / ATCC MYA-2454 / RMSCC 2432)</name>
    <name type="common">Darling's disease fungus</name>
    <name type="synonym">Histoplasma capsulatum</name>
    <dbReference type="NCBI Taxonomy" id="447093"/>
    <lineage>
        <taxon>Eukaryota</taxon>
        <taxon>Fungi</taxon>
        <taxon>Dikarya</taxon>
        <taxon>Ascomycota</taxon>
        <taxon>Pezizomycotina</taxon>
        <taxon>Eurotiomycetes</taxon>
        <taxon>Eurotiomycetidae</taxon>
        <taxon>Onygenales</taxon>
        <taxon>Ajellomycetaceae</taxon>
        <taxon>Histoplasma</taxon>
    </lineage>
</organism>
<feature type="region of interest" description="Disordered" evidence="1">
    <location>
        <begin position="62"/>
        <end position="85"/>
    </location>
</feature>
<gene>
    <name evidence="2" type="ORF">HCBG_02423</name>
</gene>
<dbReference type="AlphaFoldDB" id="C0NGF1"/>
<accession>C0NGF1</accession>
<dbReference type="EMBL" id="GG663365">
    <property type="protein sequence ID" value="EEH08886.1"/>
    <property type="molecule type" value="Genomic_DNA"/>
</dbReference>
<evidence type="ECO:0000256" key="1">
    <source>
        <dbReference type="SAM" id="MobiDB-lite"/>
    </source>
</evidence>
<sequence length="258" mass="29501">MFHRGEAAVIFCINFDHAFLSGSDGRRLGCDGKNNHFEGTRLQPPVLSAKLSLFGHSTPSTRFRDGRKPYGGRKNESTLLPHLPEPTPPAFEIFKDVPRRDRVNHESMTVHVMSMYQKTKFSTGSAVLPNRASDTKSRGHQSSCTADAMTTWQLQEDLEICTLRQVPMRNALHMYCTCTCTSIPYKGHRYRHKKKECDQKLRCHSIAFMQIRSTKLRQHDTIMLHSTPFRAGLVCRSDGMIYPIAYWMQCIIPHNTTN</sequence>
<dbReference type="GeneID" id="69035439"/>
<evidence type="ECO:0000313" key="3">
    <source>
        <dbReference type="Proteomes" id="UP000001631"/>
    </source>
</evidence>
<reference evidence="2" key="1">
    <citation type="submission" date="2009-02" db="EMBL/GenBank/DDBJ databases">
        <title>The Genome Sequence of Ajellomyces capsulatus strain G186AR.</title>
        <authorList>
            <consortium name="The Broad Institute Genome Sequencing Platform"/>
            <person name="Champion M."/>
            <person name="Cuomo C."/>
            <person name="Ma L.-J."/>
            <person name="Henn M.R."/>
            <person name="Sil A."/>
            <person name="Goldman B."/>
            <person name="Young S.K."/>
            <person name="Kodira C.D."/>
            <person name="Zeng Q."/>
            <person name="Koehrsen M."/>
            <person name="Alvarado L."/>
            <person name="Berlin A."/>
            <person name="Borenstein D."/>
            <person name="Chen Z."/>
            <person name="Engels R."/>
            <person name="Freedman E."/>
            <person name="Gellesch M."/>
            <person name="Goldberg J."/>
            <person name="Griggs A."/>
            <person name="Gujja S."/>
            <person name="Heiman D."/>
            <person name="Hepburn T."/>
            <person name="Howarth C."/>
            <person name="Jen D."/>
            <person name="Larson L."/>
            <person name="Lewis B."/>
            <person name="Mehta T."/>
            <person name="Park D."/>
            <person name="Pearson M."/>
            <person name="Roberts A."/>
            <person name="Saif S."/>
            <person name="Shea T."/>
            <person name="Shenoy N."/>
            <person name="Sisk P."/>
            <person name="Stolte C."/>
            <person name="Sykes S."/>
            <person name="Walk T."/>
            <person name="White J."/>
            <person name="Yandava C."/>
            <person name="Klein B."/>
            <person name="McEwen J.G."/>
            <person name="Puccia R."/>
            <person name="Goldman G.H."/>
            <person name="Felipe M.S."/>
            <person name="Nino-Vega G."/>
            <person name="San-Blas G."/>
            <person name="Taylor J."/>
            <person name="Mendoza L."/>
            <person name="Galagan J."/>
            <person name="Nusbaum C."/>
            <person name="Birren B."/>
        </authorList>
    </citation>
    <scope>NUCLEOTIDE SEQUENCE</scope>
    <source>
        <strain evidence="2">G186AR</strain>
    </source>
</reference>